<dbReference type="SMART" id="SM00507">
    <property type="entry name" value="HNHc"/>
    <property type="match status" value="1"/>
</dbReference>
<dbReference type="EMBL" id="CCXS01000001">
    <property type="protein sequence ID" value="CEG23139.1"/>
    <property type="molecule type" value="Genomic_DNA"/>
</dbReference>
<dbReference type="RefSeq" id="WP_052651934.1">
    <property type="nucleotide sequence ID" value="NZ_CCXS01000001.1"/>
</dbReference>
<dbReference type="InterPro" id="IPR002711">
    <property type="entry name" value="HNH"/>
</dbReference>
<sequence>MKYKCFCHRDDFRDLTKEELMTMLRTVNSFSTKEFVVHYKIPERDFHMLMIERKMNPLKSIGVYQDVKAKDFTGLYMSDEMIKGYNIQTPAKATKKLKFPKFLIKPRMPKEIRRERRKMSKGLIREIKEIYKNKCAVCGTEKNIDIHHILPVSEGGESLPHNLQLLCVEHHAEAHKGERAYNLIKSRAIKLRE</sequence>
<organism evidence="2 3">
    <name type="scientific">Planococcus massiliensis</name>
    <dbReference type="NCBI Taxonomy" id="1499687"/>
    <lineage>
        <taxon>Bacteria</taxon>
        <taxon>Bacillati</taxon>
        <taxon>Bacillota</taxon>
        <taxon>Bacilli</taxon>
        <taxon>Bacillales</taxon>
        <taxon>Caryophanaceae</taxon>
        <taxon>Planococcus</taxon>
    </lineage>
</organism>
<dbReference type="Pfam" id="PF01844">
    <property type="entry name" value="HNH"/>
    <property type="match status" value="1"/>
</dbReference>
<feature type="domain" description="HNH nuclease" evidence="1">
    <location>
        <begin position="123"/>
        <end position="172"/>
    </location>
</feature>
<dbReference type="Gene3D" id="1.10.30.50">
    <property type="match status" value="1"/>
</dbReference>
<keyword evidence="3" id="KW-1185">Reference proteome</keyword>
<dbReference type="GO" id="GO:0003676">
    <property type="term" value="F:nucleic acid binding"/>
    <property type="evidence" value="ECO:0007669"/>
    <property type="project" value="InterPro"/>
</dbReference>
<evidence type="ECO:0000313" key="3">
    <source>
        <dbReference type="Proteomes" id="UP000043699"/>
    </source>
</evidence>
<dbReference type="OrthoDB" id="2636340at2"/>
<dbReference type="AlphaFoldDB" id="A0A098ELE6"/>
<gene>
    <name evidence="2" type="ORF">BN1080_02083</name>
</gene>
<dbReference type="Proteomes" id="UP000043699">
    <property type="component" value="Unassembled WGS sequence"/>
</dbReference>
<accession>A0A098ELE6</accession>
<keyword evidence="2" id="KW-0378">Hydrolase</keyword>
<dbReference type="STRING" id="1499687.BN1080_02083"/>
<dbReference type="GO" id="GO:0008270">
    <property type="term" value="F:zinc ion binding"/>
    <property type="evidence" value="ECO:0007669"/>
    <property type="project" value="InterPro"/>
</dbReference>
<evidence type="ECO:0000259" key="1">
    <source>
        <dbReference type="SMART" id="SM00507"/>
    </source>
</evidence>
<keyword evidence="2" id="KW-0540">Nuclease</keyword>
<reference evidence="2 3" key="1">
    <citation type="submission" date="2014-09" db="EMBL/GenBank/DDBJ databases">
        <authorList>
            <person name="Urmite Genomes Urmite Genomes"/>
        </authorList>
    </citation>
    <scope>NUCLEOTIDE SEQUENCE [LARGE SCALE GENOMIC DNA]</scope>
    <source>
        <strain evidence="2 3">ES2</strain>
    </source>
</reference>
<keyword evidence="2" id="KW-0255">Endonuclease</keyword>
<dbReference type="InterPro" id="IPR003615">
    <property type="entry name" value="HNH_nuc"/>
</dbReference>
<name>A0A098ELE6_9BACL</name>
<dbReference type="CDD" id="cd00085">
    <property type="entry name" value="HNHc"/>
    <property type="match status" value="1"/>
</dbReference>
<dbReference type="GO" id="GO:0004519">
    <property type="term" value="F:endonuclease activity"/>
    <property type="evidence" value="ECO:0007669"/>
    <property type="project" value="UniProtKB-KW"/>
</dbReference>
<proteinExistence type="predicted"/>
<evidence type="ECO:0000313" key="2">
    <source>
        <dbReference type="EMBL" id="CEG23139.1"/>
    </source>
</evidence>
<protein>
    <submittedName>
        <fullName evidence="2">HNH endonuclease</fullName>
    </submittedName>
</protein>